<dbReference type="InterPro" id="IPR001214">
    <property type="entry name" value="SET_dom"/>
</dbReference>
<dbReference type="PANTHER" id="PTHR47332">
    <property type="entry name" value="SET DOMAIN-CONTAINING PROTEIN 5"/>
    <property type="match status" value="1"/>
</dbReference>
<feature type="chain" id="PRO_5019246363" description="SET domain-containing protein" evidence="1">
    <location>
        <begin position="17"/>
        <end position="415"/>
    </location>
</feature>
<keyword evidence="4" id="KW-1185">Reference proteome</keyword>
<dbReference type="InterPro" id="IPR046341">
    <property type="entry name" value="SET_dom_sf"/>
</dbReference>
<dbReference type="SUPFAM" id="SSF82199">
    <property type="entry name" value="SET domain"/>
    <property type="match status" value="1"/>
</dbReference>
<evidence type="ECO:0000259" key="2">
    <source>
        <dbReference type="Pfam" id="PF00856"/>
    </source>
</evidence>
<dbReference type="EMBL" id="LJZO01000008">
    <property type="protein sequence ID" value="ROW00674.1"/>
    <property type="molecule type" value="Genomic_DNA"/>
</dbReference>
<dbReference type="InterPro" id="IPR053185">
    <property type="entry name" value="SET_domain_protein"/>
</dbReference>
<comment type="caution">
    <text evidence="3">The sequence shown here is derived from an EMBL/GenBank/DDBJ whole genome shotgun (WGS) entry which is preliminary data.</text>
</comment>
<accession>A0A423WBC8</accession>
<dbReference type="STRING" id="252740.A0A423WBC8"/>
<feature type="domain" description="SET" evidence="2">
    <location>
        <begin position="130"/>
        <end position="264"/>
    </location>
</feature>
<proteinExistence type="predicted"/>
<evidence type="ECO:0000256" key="1">
    <source>
        <dbReference type="SAM" id="SignalP"/>
    </source>
</evidence>
<keyword evidence="1" id="KW-0732">Signal</keyword>
<evidence type="ECO:0000313" key="4">
    <source>
        <dbReference type="Proteomes" id="UP000284375"/>
    </source>
</evidence>
<evidence type="ECO:0000313" key="3">
    <source>
        <dbReference type="EMBL" id="ROW00674.1"/>
    </source>
</evidence>
<dbReference type="Gene3D" id="2.170.270.10">
    <property type="entry name" value="SET domain"/>
    <property type="match status" value="1"/>
</dbReference>
<dbReference type="Proteomes" id="UP000284375">
    <property type="component" value="Unassembled WGS sequence"/>
</dbReference>
<dbReference type="Pfam" id="PF00856">
    <property type="entry name" value="SET"/>
    <property type="match status" value="1"/>
</dbReference>
<organism evidence="3 4">
    <name type="scientific">Cytospora chrysosperma</name>
    <name type="common">Cytospora canker fungus</name>
    <name type="synonym">Sphaeria chrysosperma</name>
    <dbReference type="NCBI Taxonomy" id="252740"/>
    <lineage>
        <taxon>Eukaryota</taxon>
        <taxon>Fungi</taxon>
        <taxon>Dikarya</taxon>
        <taxon>Ascomycota</taxon>
        <taxon>Pezizomycotina</taxon>
        <taxon>Sordariomycetes</taxon>
        <taxon>Sordariomycetidae</taxon>
        <taxon>Diaporthales</taxon>
        <taxon>Cytosporaceae</taxon>
        <taxon>Cytospora</taxon>
    </lineage>
</organism>
<reference evidence="3 4" key="1">
    <citation type="submission" date="2015-09" db="EMBL/GenBank/DDBJ databases">
        <title>Host preference determinants of Valsa canker pathogens revealed by comparative genomics.</title>
        <authorList>
            <person name="Yin Z."/>
            <person name="Huang L."/>
        </authorList>
    </citation>
    <scope>NUCLEOTIDE SEQUENCE [LARGE SCALE GENOMIC DNA]</scope>
    <source>
        <strain evidence="3 4">YSFL</strain>
    </source>
</reference>
<feature type="signal peptide" evidence="1">
    <location>
        <begin position="1"/>
        <end position="16"/>
    </location>
</feature>
<dbReference type="PANTHER" id="PTHR47332:SF6">
    <property type="entry name" value="SET DOMAIN-CONTAINING PROTEIN"/>
    <property type="match status" value="1"/>
</dbReference>
<protein>
    <recommendedName>
        <fullName evidence="2">SET domain-containing protein</fullName>
    </recommendedName>
</protein>
<gene>
    <name evidence="3" type="ORF">VSDG_03416</name>
</gene>
<dbReference type="AlphaFoldDB" id="A0A423WBC8"/>
<name>A0A423WBC8_CYTCH</name>
<dbReference type="OrthoDB" id="1028014at2759"/>
<sequence>MASTWISLLLFVQVGALIHEQVAFDNSDVCWWSLAPPDPTCPILNKQNLTEIVQNLVRPYQWDLRGKCVGNYCLFSNRGFAGGRGIAVITTQDNFERVKRVGNLLERYSVSFDHDEANLPFHIGDINGKGVGILARQPLSRGDPIMAHTPVLLVHDAFRHDLDQHAQHDLLELAVESLPAQTTALLMDQASYGPEEHRIENILTTDAFPVDVGGEDGHHYGVFPEAAKQSHDCRPNTAFHIDPATLMLVTTAVRAITPGEELTLSRLALTDLLADKEDRAQLVGGSSGCRCSQCALPVEEATESDNRLSEIRWIHGQLSRYDTEDVSVGLITYLLKLYEDERLQCCMVVAYALAAVNFNSLGLDKQAVTYAHLARDAQSIAAVEDAPHRHPWDIIDEMLQDPRRHSSFARRVKEG</sequence>